<feature type="compositionally biased region" description="Low complexity" evidence="4">
    <location>
        <begin position="10"/>
        <end position="24"/>
    </location>
</feature>
<dbReference type="Pfam" id="PF13855">
    <property type="entry name" value="LRR_8"/>
    <property type="match status" value="1"/>
</dbReference>
<comment type="caution">
    <text evidence="5">The sequence shown here is derived from an EMBL/GenBank/DDBJ whole genome shotgun (WGS) entry which is preliminary data.</text>
</comment>
<feature type="compositionally biased region" description="Acidic residues" evidence="4">
    <location>
        <begin position="147"/>
        <end position="161"/>
    </location>
</feature>
<dbReference type="STRING" id="1077348.A0A2G8RVH4"/>
<dbReference type="InterPro" id="IPR050216">
    <property type="entry name" value="LRR_domain-containing"/>
</dbReference>
<proteinExistence type="predicted"/>
<evidence type="ECO:0000256" key="1">
    <source>
        <dbReference type="ARBA" id="ARBA00022614"/>
    </source>
</evidence>
<dbReference type="PANTHER" id="PTHR48051:SF35">
    <property type="entry name" value="LEUCINE-RICH REPEAT-CONTAINING PROTEIN 27"/>
    <property type="match status" value="1"/>
</dbReference>
<evidence type="ECO:0000256" key="3">
    <source>
        <dbReference type="SAM" id="Coils"/>
    </source>
</evidence>
<keyword evidence="1" id="KW-0433">Leucine-rich repeat</keyword>
<name>A0A2G8RVH4_9APHY</name>
<dbReference type="InterPro" id="IPR001611">
    <property type="entry name" value="Leu-rich_rpt"/>
</dbReference>
<keyword evidence="3" id="KW-0175">Coiled coil</keyword>
<dbReference type="AlphaFoldDB" id="A0A2G8RVH4"/>
<dbReference type="OrthoDB" id="660555at2759"/>
<evidence type="ECO:0000313" key="5">
    <source>
        <dbReference type="EMBL" id="PIL25484.1"/>
    </source>
</evidence>
<reference evidence="5 6" key="1">
    <citation type="journal article" date="2015" name="Sci. Rep.">
        <title>Chromosome-level genome map provides insights into diverse defense mechanisms in the medicinal fungus Ganoderma sinense.</title>
        <authorList>
            <person name="Zhu Y."/>
            <person name="Xu J."/>
            <person name="Sun C."/>
            <person name="Zhou S."/>
            <person name="Xu H."/>
            <person name="Nelson D.R."/>
            <person name="Qian J."/>
            <person name="Song J."/>
            <person name="Luo H."/>
            <person name="Xiang L."/>
            <person name="Li Y."/>
            <person name="Xu Z."/>
            <person name="Ji A."/>
            <person name="Wang L."/>
            <person name="Lu S."/>
            <person name="Hayward A."/>
            <person name="Sun W."/>
            <person name="Li X."/>
            <person name="Schwartz D.C."/>
            <person name="Wang Y."/>
            <person name="Chen S."/>
        </authorList>
    </citation>
    <scope>NUCLEOTIDE SEQUENCE [LARGE SCALE GENOMIC DNA]</scope>
    <source>
        <strain evidence="5 6">ZZ0214-1</strain>
    </source>
</reference>
<dbReference type="InterPro" id="IPR032675">
    <property type="entry name" value="LRR_dom_sf"/>
</dbReference>
<dbReference type="Gene3D" id="3.80.10.10">
    <property type="entry name" value="Ribonuclease Inhibitor"/>
    <property type="match status" value="1"/>
</dbReference>
<protein>
    <submittedName>
        <fullName evidence="5">Uncharacterized protein</fullName>
    </submittedName>
</protein>
<keyword evidence="2" id="KW-0677">Repeat</keyword>
<gene>
    <name evidence="5" type="ORF">GSI_13374</name>
</gene>
<dbReference type="SUPFAM" id="SSF52075">
    <property type="entry name" value="Outer arm dynein light chain 1"/>
    <property type="match status" value="1"/>
</dbReference>
<dbReference type="InterPro" id="IPR003591">
    <property type="entry name" value="Leu-rich_rpt_typical-subtyp"/>
</dbReference>
<evidence type="ECO:0000313" key="6">
    <source>
        <dbReference type="Proteomes" id="UP000230002"/>
    </source>
</evidence>
<dbReference type="Proteomes" id="UP000230002">
    <property type="component" value="Unassembled WGS sequence"/>
</dbReference>
<feature type="region of interest" description="Disordered" evidence="4">
    <location>
        <begin position="530"/>
        <end position="609"/>
    </location>
</feature>
<accession>A0A2G8RVH4</accession>
<evidence type="ECO:0000256" key="2">
    <source>
        <dbReference type="ARBA" id="ARBA00022737"/>
    </source>
</evidence>
<sequence length="745" mass="79840">MEQEQSYLRSPSSSPSLAAVDSSPPSSPGLTAVTPPASPSTRDPFAGSSKSIKRPRIYERNGSQKSIGSESVDLTDVTPTRLTRVVDPISGSAKPEWVPPTYEKKTTRVASKESASSASSSRSYTYAKSAVGGYTSPTPKSHLIPAELDEPDDFSLTDDEADPFKPSASEADLPKPSGGPRTREELEEKLWDEAIANAIDKLNGTIDLSGSSLRKGAITHIPPSIADLEGFIILPSTHSPSSAPPSPTLSPVSRTLTRATTLAAPQFDASFFRSRDGERLRGTPAARAASLQAVVQPPPAQRRRRDIQIYLGNNSISKLPPELFRVNALTVLSLRSNDLTHVPPQIAHLKALQELNLAQNKLRWLPAEMLSMRLTKLTVSGNPWLSPPPPPPQQAGAPTPDSADRRRPVSDTVVRFVVPPLSEICLRILLAPSKTQSQPSPSPTHSSMPPPGSASTPSAGSSSRPSPPSQPDPRPRQLTVLEARYALPLSEDDHYSPALLQTLRACVPAAVARPCPSEFERHGRPHAKVRRVESDGRGDVYAARSLGLGPPRREARGREKGEDGDGDGDVFAAPRVVALSTSTLREEGEEEEEDVTGVSECPSPAHRASHGVRERAPVYVYVRHAEERWTWEEVVAGVRVGAEDSAGGGRGVPVRWRGCGRGCLAFLDPPLSREVGAPATVLEPPPLDVQEAEAEVGEEQEQEEVEEAEEELELDLDIGLGGGVTGGVGRDFSFGVGDVDMTDAW</sequence>
<dbReference type="GO" id="GO:0005737">
    <property type="term" value="C:cytoplasm"/>
    <property type="evidence" value="ECO:0007669"/>
    <property type="project" value="TreeGrafter"/>
</dbReference>
<feature type="compositionally biased region" description="Basic and acidic residues" evidence="4">
    <location>
        <begin position="551"/>
        <end position="563"/>
    </location>
</feature>
<feature type="coiled-coil region" evidence="3">
    <location>
        <begin position="689"/>
        <end position="718"/>
    </location>
</feature>
<dbReference type="SMART" id="SM00369">
    <property type="entry name" value="LRR_TYP"/>
    <property type="match status" value="2"/>
</dbReference>
<dbReference type="PANTHER" id="PTHR48051">
    <property type="match status" value="1"/>
</dbReference>
<feature type="region of interest" description="Disordered" evidence="4">
    <location>
        <begin position="1"/>
        <end position="184"/>
    </location>
</feature>
<organism evidence="5 6">
    <name type="scientific">Ganoderma sinense ZZ0214-1</name>
    <dbReference type="NCBI Taxonomy" id="1077348"/>
    <lineage>
        <taxon>Eukaryota</taxon>
        <taxon>Fungi</taxon>
        <taxon>Dikarya</taxon>
        <taxon>Basidiomycota</taxon>
        <taxon>Agaricomycotina</taxon>
        <taxon>Agaricomycetes</taxon>
        <taxon>Polyporales</taxon>
        <taxon>Polyporaceae</taxon>
        <taxon>Ganoderma</taxon>
    </lineage>
</organism>
<evidence type="ECO:0000256" key="4">
    <source>
        <dbReference type="SAM" id="MobiDB-lite"/>
    </source>
</evidence>
<feature type="region of interest" description="Disordered" evidence="4">
    <location>
        <begin position="434"/>
        <end position="475"/>
    </location>
</feature>
<dbReference type="EMBL" id="AYKW01000056">
    <property type="protein sequence ID" value="PIL25484.1"/>
    <property type="molecule type" value="Genomic_DNA"/>
</dbReference>
<feature type="compositionally biased region" description="Low complexity" evidence="4">
    <location>
        <begin position="112"/>
        <end position="130"/>
    </location>
</feature>
<feature type="region of interest" description="Disordered" evidence="4">
    <location>
        <begin position="381"/>
        <end position="408"/>
    </location>
</feature>
<feature type="compositionally biased region" description="Low complexity" evidence="4">
    <location>
        <begin position="434"/>
        <end position="464"/>
    </location>
</feature>
<keyword evidence="6" id="KW-1185">Reference proteome</keyword>